<dbReference type="Pfam" id="PF00166">
    <property type="entry name" value="Cpn10"/>
    <property type="match status" value="1"/>
</dbReference>
<evidence type="ECO:0000313" key="5">
    <source>
        <dbReference type="EMBL" id="CAK0846904.1"/>
    </source>
</evidence>
<comment type="similarity">
    <text evidence="1 3">Belongs to the GroES chaperonin family.</text>
</comment>
<dbReference type="PANTHER" id="PTHR10772:SF63">
    <property type="entry name" value="20 KDA CHAPERONIN, CHLOROPLASTIC"/>
    <property type="match status" value="1"/>
</dbReference>
<dbReference type="InterPro" id="IPR011032">
    <property type="entry name" value="GroES-like_sf"/>
</dbReference>
<evidence type="ECO:0000256" key="1">
    <source>
        <dbReference type="ARBA" id="ARBA00006975"/>
    </source>
</evidence>
<dbReference type="SMART" id="SM00883">
    <property type="entry name" value="Cpn10"/>
    <property type="match status" value="1"/>
</dbReference>
<accession>A0ABN9TLP7</accession>
<dbReference type="InterPro" id="IPR037124">
    <property type="entry name" value="Chaperonin_GroES_sf"/>
</dbReference>
<dbReference type="Proteomes" id="UP001189429">
    <property type="component" value="Unassembled WGS sequence"/>
</dbReference>
<proteinExistence type="inferred from homology"/>
<feature type="compositionally biased region" description="Low complexity" evidence="4">
    <location>
        <begin position="34"/>
        <end position="45"/>
    </location>
</feature>
<evidence type="ECO:0000256" key="4">
    <source>
        <dbReference type="SAM" id="MobiDB-lite"/>
    </source>
</evidence>
<gene>
    <name evidence="5" type="ORF">PCOR1329_LOCUS40274</name>
</gene>
<keyword evidence="2 3" id="KW-0143">Chaperone</keyword>
<dbReference type="CDD" id="cd00320">
    <property type="entry name" value="cpn10"/>
    <property type="match status" value="1"/>
</dbReference>
<dbReference type="PRINTS" id="PR00297">
    <property type="entry name" value="CHAPERONIN10"/>
</dbReference>
<feature type="region of interest" description="Disordered" evidence="4">
    <location>
        <begin position="34"/>
        <end position="61"/>
    </location>
</feature>
<organism evidence="5 6">
    <name type="scientific">Prorocentrum cordatum</name>
    <dbReference type="NCBI Taxonomy" id="2364126"/>
    <lineage>
        <taxon>Eukaryota</taxon>
        <taxon>Sar</taxon>
        <taxon>Alveolata</taxon>
        <taxon>Dinophyceae</taxon>
        <taxon>Prorocentrales</taxon>
        <taxon>Prorocentraceae</taxon>
        <taxon>Prorocentrum</taxon>
    </lineage>
</organism>
<protein>
    <recommendedName>
        <fullName evidence="7">10 kDa chaperonin</fullName>
    </recommendedName>
</protein>
<reference evidence="5" key="1">
    <citation type="submission" date="2023-10" db="EMBL/GenBank/DDBJ databases">
        <authorList>
            <person name="Chen Y."/>
            <person name="Shah S."/>
            <person name="Dougan E. K."/>
            <person name="Thang M."/>
            <person name="Chan C."/>
        </authorList>
    </citation>
    <scope>NUCLEOTIDE SEQUENCE [LARGE SCALE GENOMIC DNA]</scope>
</reference>
<keyword evidence="6" id="KW-1185">Reference proteome</keyword>
<sequence length="160" mass="16446">MPAAARRGSSRGLQAALLAVATGAALLGIGPAGSASFAAPARGSALPPRRRAERSARRASVLQVDGTVEPIGTHVLVRSDEPEEITKGGILLPKKESPKAGEVVAVGPGEADPDSGVMQPMSVKPGVKVMYSRYAGSDKVEFGGAEHAIIKDRERGPPYV</sequence>
<evidence type="ECO:0000313" key="6">
    <source>
        <dbReference type="Proteomes" id="UP001189429"/>
    </source>
</evidence>
<comment type="caution">
    <text evidence="5">The sequence shown here is derived from an EMBL/GenBank/DDBJ whole genome shotgun (WGS) entry which is preliminary data.</text>
</comment>
<dbReference type="InterPro" id="IPR020818">
    <property type="entry name" value="Chaperonin_GroES"/>
</dbReference>
<dbReference type="PANTHER" id="PTHR10772">
    <property type="entry name" value="10 KDA HEAT SHOCK PROTEIN"/>
    <property type="match status" value="1"/>
</dbReference>
<evidence type="ECO:0008006" key="7">
    <source>
        <dbReference type="Google" id="ProtNLM"/>
    </source>
</evidence>
<evidence type="ECO:0000256" key="3">
    <source>
        <dbReference type="RuleBase" id="RU003479"/>
    </source>
</evidence>
<dbReference type="Gene3D" id="2.30.33.40">
    <property type="entry name" value="GroES chaperonin"/>
    <property type="match status" value="1"/>
</dbReference>
<dbReference type="EMBL" id="CAUYUJ010014855">
    <property type="protein sequence ID" value="CAK0846904.1"/>
    <property type="molecule type" value="Genomic_DNA"/>
</dbReference>
<dbReference type="SUPFAM" id="SSF50129">
    <property type="entry name" value="GroES-like"/>
    <property type="match status" value="1"/>
</dbReference>
<name>A0ABN9TLP7_9DINO</name>
<evidence type="ECO:0000256" key="2">
    <source>
        <dbReference type="ARBA" id="ARBA00023186"/>
    </source>
</evidence>
<feature type="region of interest" description="Disordered" evidence="4">
    <location>
        <begin position="97"/>
        <end position="120"/>
    </location>
</feature>